<evidence type="ECO:0000313" key="6">
    <source>
        <dbReference type="Proteomes" id="UP001596233"/>
    </source>
</evidence>
<accession>A0ABW1V9G5</accession>
<dbReference type="PANTHER" id="PTHR43788">
    <property type="entry name" value="DNA2/NAM7 HELICASE FAMILY MEMBER"/>
    <property type="match status" value="1"/>
</dbReference>
<dbReference type="Gene3D" id="3.40.50.300">
    <property type="entry name" value="P-loop containing nucleotide triphosphate hydrolases"/>
    <property type="match status" value="2"/>
</dbReference>
<dbReference type="RefSeq" id="WP_379238323.1">
    <property type="nucleotide sequence ID" value="NZ_JBHSTE010000010.1"/>
</dbReference>
<proteinExistence type="predicted"/>
<dbReference type="Gene3D" id="1.10.10.2220">
    <property type="match status" value="1"/>
</dbReference>
<evidence type="ECO:0000313" key="5">
    <source>
        <dbReference type="EMBL" id="MFC6335113.1"/>
    </source>
</evidence>
<evidence type="ECO:0000259" key="4">
    <source>
        <dbReference type="Pfam" id="PF14490"/>
    </source>
</evidence>
<dbReference type="CDD" id="cd18809">
    <property type="entry name" value="SF1_C_RecD"/>
    <property type="match status" value="1"/>
</dbReference>
<name>A0ABW1V9G5_9BACL</name>
<dbReference type="Pfam" id="PF14490">
    <property type="entry name" value="HHH_RecD2"/>
    <property type="match status" value="1"/>
</dbReference>
<evidence type="ECO:0000256" key="2">
    <source>
        <dbReference type="ARBA" id="ARBA00022840"/>
    </source>
</evidence>
<dbReference type="PANTHER" id="PTHR43788:SF6">
    <property type="entry name" value="DNA HELICASE B"/>
    <property type="match status" value="1"/>
</dbReference>
<feature type="domain" description="UvrD-like helicase C-terminal" evidence="3">
    <location>
        <begin position="707"/>
        <end position="753"/>
    </location>
</feature>
<dbReference type="InterPro" id="IPR050534">
    <property type="entry name" value="Coronavir_polyprotein_1ab"/>
</dbReference>
<feature type="domain" description="ATP-dependent RecD2 DNA helicase-like helix-hairpin-helix" evidence="4">
    <location>
        <begin position="164"/>
        <end position="247"/>
    </location>
</feature>
<evidence type="ECO:0000256" key="1">
    <source>
        <dbReference type="ARBA" id="ARBA00022741"/>
    </source>
</evidence>
<dbReference type="InterPro" id="IPR029493">
    <property type="entry name" value="RecD2-like_HHH"/>
</dbReference>
<sequence>MSWKLSKQRLPEWLSELQEQQYVKRQVTIAELLYENEDTGFAAYVCIEDKRTSFRLTGVFPFALKPDQSYWIEGKVVSYKDTKQIAVEHIQFNRPVTAEGIIMLLQSLDGLDKRAYTLLEHYGDSVLEQLAEDPQRIAREISGISVKQAEEWSKQLKLMGGNFDLLAKLQGWGLSLNQSKKLIAELGQQVDAIIESNPYVLAKKVRGFGFRRCDRIAQELGFDMSSRSRMIAAVRYVLREASYEGHSFVMRDELIGRVKQTLDLPPNEQDAEGIRFDPTTINALLEQFIEKDKLKLDEGRVYLPEIYVAELKVAASILRILLHPTMDFPDAAGRLEAYMKEKGLQLEQKQIEAALTFTEQSGGMYILNGSAGCGKTFTLNIILDMLEQQYKSMNLPFQVNIYAPTGKAAKVAAKATGRPCTTIHRGLKYNPQQGFEYNEKVPLPIDCLVLDESSMLDIVLAKHLFSAIPPHCKVIFMGDTKQLPSVGAGNVLHDLIQSGVIPVVTLDVVKRQGKDSGIVANATRIIQGKSIEHQAATGDAFVIAQPDASRMQTTLLRSIARLIETKGYTLEDIQVLCPQRKGEAGTYVMNWLIQQAFNNRAEELKVENCKFTRIINEDGTTETQTLYFMRGDKVIHTANQYAMKWYSKTEAGEYIDNPDMLGITNGECGIIEEIMMVQRGETEEAVVVVRYEDGYVMYADGLDELDHCYAMTVHKSQGSQWPAVIMVVMQEHAHMLDNSIFYTGYTRAKQFVCVIGQERAIQYAIGSFKHAARNSSLNEKFIVSS</sequence>
<dbReference type="Pfam" id="PF13538">
    <property type="entry name" value="UvrD_C_2"/>
    <property type="match status" value="1"/>
</dbReference>
<dbReference type="InterPro" id="IPR027417">
    <property type="entry name" value="P-loop_NTPase"/>
</dbReference>
<dbReference type="Proteomes" id="UP001596233">
    <property type="component" value="Unassembled WGS sequence"/>
</dbReference>
<comment type="caution">
    <text evidence="5">The sequence shown here is derived from an EMBL/GenBank/DDBJ whole genome shotgun (WGS) entry which is preliminary data.</text>
</comment>
<evidence type="ECO:0000259" key="3">
    <source>
        <dbReference type="Pfam" id="PF13538"/>
    </source>
</evidence>
<keyword evidence="2" id="KW-0067">ATP-binding</keyword>
<dbReference type="Gene3D" id="2.30.30.940">
    <property type="match status" value="1"/>
</dbReference>
<keyword evidence="1" id="KW-0547">Nucleotide-binding</keyword>
<dbReference type="InterPro" id="IPR027785">
    <property type="entry name" value="UvrD-like_helicase_C"/>
</dbReference>
<dbReference type="SUPFAM" id="SSF52540">
    <property type="entry name" value="P-loop containing nucleoside triphosphate hydrolases"/>
    <property type="match status" value="2"/>
</dbReference>
<keyword evidence="6" id="KW-1185">Reference proteome</keyword>
<reference evidence="6" key="1">
    <citation type="journal article" date="2019" name="Int. J. Syst. Evol. Microbiol.">
        <title>The Global Catalogue of Microorganisms (GCM) 10K type strain sequencing project: providing services to taxonomists for standard genome sequencing and annotation.</title>
        <authorList>
            <consortium name="The Broad Institute Genomics Platform"/>
            <consortium name="The Broad Institute Genome Sequencing Center for Infectious Disease"/>
            <person name="Wu L."/>
            <person name="Ma J."/>
        </authorList>
    </citation>
    <scope>NUCLEOTIDE SEQUENCE [LARGE SCALE GENOMIC DNA]</scope>
    <source>
        <strain evidence="6">PCU 280</strain>
    </source>
</reference>
<protein>
    <submittedName>
        <fullName evidence="5">AAA family ATPase</fullName>
    </submittedName>
</protein>
<dbReference type="CDD" id="cd17933">
    <property type="entry name" value="DEXSc_RecD-like"/>
    <property type="match status" value="1"/>
</dbReference>
<gene>
    <name evidence="5" type="ORF">ACFP56_20980</name>
</gene>
<organism evidence="5 6">
    <name type="scientific">Paenibacillus septentrionalis</name>
    <dbReference type="NCBI Taxonomy" id="429342"/>
    <lineage>
        <taxon>Bacteria</taxon>
        <taxon>Bacillati</taxon>
        <taxon>Bacillota</taxon>
        <taxon>Bacilli</taxon>
        <taxon>Bacillales</taxon>
        <taxon>Paenibacillaceae</taxon>
        <taxon>Paenibacillus</taxon>
    </lineage>
</organism>
<dbReference type="Pfam" id="PF13604">
    <property type="entry name" value="AAA_30"/>
    <property type="match status" value="1"/>
</dbReference>
<dbReference type="EMBL" id="JBHSTE010000010">
    <property type="protein sequence ID" value="MFC6335113.1"/>
    <property type="molecule type" value="Genomic_DNA"/>
</dbReference>